<evidence type="ECO:0000256" key="1">
    <source>
        <dbReference type="ARBA" id="ARBA00023277"/>
    </source>
</evidence>
<dbReference type="PANTHER" id="PTHR12110">
    <property type="entry name" value="HYDROXYPYRUVATE ISOMERASE"/>
    <property type="match status" value="1"/>
</dbReference>
<dbReference type="Gene3D" id="3.20.20.150">
    <property type="entry name" value="Divalent-metal-dependent TIM barrel enzymes"/>
    <property type="match status" value="1"/>
</dbReference>
<dbReference type="STRING" id="370764.SAMN04489810_1356"/>
<dbReference type="InterPro" id="IPR036237">
    <property type="entry name" value="Xyl_isomerase-like_sf"/>
</dbReference>
<keyword evidence="1" id="KW-0119">Carbohydrate metabolism</keyword>
<keyword evidence="4" id="KW-1185">Reference proteome</keyword>
<dbReference type="InterPro" id="IPR013022">
    <property type="entry name" value="Xyl_isomerase-like_TIM-brl"/>
</dbReference>
<protein>
    <submittedName>
        <fullName evidence="3">Sugar phosphate isomerase/epimerase</fullName>
    </submittedName>
</protein>
<organism evidence="3 4">
    <name type="scientific">Microbacterium pygmaeum</name>
    <dbReference type="NCBI Taxonomy" id="370764"/>
    <lineage>
        <taxon>Bacteria</taxon>
        <taxon>Bacillati</taxon>
        <taxon>Actinomycetota</taxon>
        <taxon>Actinomycetes</taxon>
        <taxon>Micrococcales</taxon>
        <taxon>Microbacteriaceae</taxon>
        <taxon>Microbacterium</taxon>
    </lineage>
</organism>
<dbReference type="Pfam" id="PF01261">
    <property type="entry name" value="AP_endonuc_2"/>
    <property type="match status" value="1"/>
</dbReference>
<keyword evidence="3" id="KW-0413">Isomerase</keyword>
<dbReference type="PANTHER" id="PTHR12110:SF41">
    <property type="entry name" value="INOSOSE DEHYDRATASE"/>
    <property type="match status" value="1"/>
</dbReference>
<evidence type="ECO:0000259" key="2">
    <source>
        <dbReference type="Pfam" id="PF01261"/>
    </source>
</evidence>
<sequence>MDPMTLPLASVQLYSMASAFAADAGGSLEKLAAIGLKNVEAFDFVRQPGRIRAALSAAGLAAPTGHAPLLSDELWTPDGSIPTPAPEVVFEAAAEIGIGTVIDPFVPVERWLTEDGVADIAERLNRAAEVAAGFGLTVGYHNHAQEFIASFAGETAFERFVALTDPRVEIELDLYWALAGDQNVPELVTKLGSRLVAVHIKDGIVPASNPFAPDAPAFASTSLDQWHAGQGEVPLAEALAAGAGAIRYAVIEYDNPPGDVFEDVEASLAFLRDGGFVR</sequence>
<gene>
    <name evidence="3" type="ORF">SAMN04489810_1356</name>
</gene>
<dbReference type="Proteomes" id="UP000199009">
    <property type="component" value="Chromosome I"/>
</dbReference>
<proteinExistence type="predicted"/>
<dbReference type="AlphaFoldDB" id="A0A1G7XA70"/>
<accession>A0A1G7XA70</accession>
<name>A0A1G7XA70_9MICO</name>
<dbReference type="EMBL" id="LT629692">
    <property type="protein sequence ID" value="SDG81068.1"/>
    <property type="molecule type" value="Genomic_DNA"/>
</dbReference>
<dbReference type="InterPro" id="IPR050312">
    <property type="entry name" value="IolE/XylAMocC-like"/>
</dbReference>
<dbReference type="GO" id="GO:0016853">
    <property type="term" value="F:isomerase activity"/>
    <property type="evidence" value="ECO:0007669"/>
    <property type="project" value="UniProtKB-KW"/>
</dbReference>
<evidence type="ECO:0000313" key="3">
    <source>
        <dbReference type="EMBL" id="SDG81068.1"/>
    </source>
</evidence>
<dbReference type="SUPFAM" id="SSF51658">
    <property type="entry name" value="Xylose isomerase-like"/>
    <property type="match status" value="1"/>
</dbReference>
<evidence type="ECO:0000313" key="4">
    <source>
        <dbReference type="Proteomes" id="UP000199009"/>
    </source>
</evidence>
<reference evidence="3 4" key="1">
    <citation type="submission" date="2016-10" db="EMBL/GenBank/DDBJ databases">
        <authorList>
            <person name="de Groot N.N."/>
        </authorList>
    </citation>
    <scope>NUCLEOTIDE SEQUENCE [LARGE SCALE GENOMIC DNA]</scope>
    <source>
        <strain evidence="3 4">DSM 23142</strain>
    </source>
</reference>
<feature type="domain" description="Xylose isomerase-like TIM barrel" evidence="2">
    <location>
        <begin position="29"/>
        <end position="272"/>
    </location>
</feature>